<evidence type="ECO:0000256" key="1">
    <source>
        <dbReference type="ARBA" id="ARBA00006217"/>
    </source>
</evidence>
<evidence type="ECO:0000256" key="5">
    <source>
        <dbReference type="RuleBase" id="RU003956"/>
    </source>
</evidence>
<dbReference type="CDD" id="cd03379">
    <property type="entry name" value="beta_CA_cladeD"/>
    <property type="match status" value="1"/>
</dbReference>
<dbReference type="SMART" id="SM00947">
    <property type="entry name" value="Pro_CA"/>
    <property type="match status" value="1"/>
</dbReference>
<comment type="function">
    <text evidence="5">Reversible hydration of carbon dioxide.</text>
</comment>
<proteinExistence type="inferred from homology"/>
<comment type="caution">
    <text evidence="6">The sequence shown here is derived from an EMBL/GenBank/DDBJ whole genome shotgun (WGS) entry which is preliminary data.</text>
</comment>
<name>I0YIC7_COCSC</name>
<dbReference type="SUPFAM" id="SSF53056">
    <property type="entry name" value="beta-carbonic anhydrase, cab"/>
    <property type="match status" value="1"/>
</dbReference>
<dbReference type="Proteomes" id="UP000007264">
    <property type="component" value="Unassembled WGS sequence"/>
</dbReference>
<keyword evidence="3 4" id="KW-0862">Zinc</keyword>
<dbReference type="Gene3D" id="3.40.1050.10">
    <property type="entry name" value="Carbonic anhydrase"/>
    <property type="match status" value="1"/>
</dbReference>
<dbReference type="RefSeq" id="XP_005642690.1">
    <property type="nucleotide sequence ID" value="XM_005642633.1"/>
</dbReference>
<dbReference type="InterPro" id="IPR001765">
    <property type="entry name" value="Carbonic_anhydrase"/>
</dbReference>
<comment type="similarity">
    <text evidence="1 5">Belongs to the beta-class carbonic anhydrase family.</text>
</comment>
<keyword evidence="2 4" id="KW-0479">Metal-binding</keyword>
<dbReference type="EC" id="4.2.1.1" evidence="5"/>
<evidence type="ECO:0000256" key="4">
    <source>
        <dbReference type="PIRSR" id="PIRSR601765-1"/>
    </source>
</evidence>
<dbReference type="STRING" id="574566.I0YIC7"/>
<evidence type="ECO:0000313" key="6">
    <source>
        <dbReference type="EMBL" id="EIE18146.1"/>
    </source>
</evidence>
<dbReference type="Pfam" id="PF00484">
    <property type="entry name" value="Pro_CA"/>
    <property type="match status" value="1"/>
</dbReference>
<keyword evidence="5" id="KW-0456">Lyase</keyword>
<dbReference type="GO" id="GO:0008270">
    <property type="term" value="F:zinc ion binding"/>
    <property type="evidence" value="ECO:0007669"/>
    <property type="project" value="UniProtKB-UniRule"/>
</dbReference>
<accession>I0YIC7</accession>
<comment type="cofactor">
    <cofactor evidence="4">
        <name>Zn(2+)</name>
        <dbReference type="ChEBI" id="CHEBI:29105"/>
    </cofactor>
    <text evidence="4">Binds 1 zinc ion per subunit.</text>
</comment>
<dbReference type="GO" id="GO:0004089">
    <property type="term" value="F:carbonate dehydratase activity"/>
    <property type="evidence" value="ECO:0007669"/>
    <property type="project" value="UniProtKB-UniRule"/>
</dbReference>
<organism evidence="6 7">
    <name type="scientific">Coccomyxa subellipsoidea (strain C-169)</name>
    <name type="common">Green microalga</name>
    <dbReference type="NCBI Taxonomy" id="574566"/>
    <lineage>
        <taxon>Eukaryota</taxon>
        <taxon>Viridiplantae</taxon>
        <taxon>Chlorophyta</taxon>
        <taxon>core chlorophytes</taxon>
        <taxon>Trebouxiophyceae</taxon>
        <taxon>Trebouxiophyceae incertae sedis</taxon>
        <taxon>Coccomyxaceae</taxon>
        <taxon>Coccomyxa</taxon>
        <taxon>Coccomyxa subellipsoidea</taxon>
    </lineage>
</organism>
<keyword evidence="7" id="KW-1185">Reference proteome</keyword>
<dbReference type="PANTHER" id="PTHR43175">
    <property type="entry name" value="CARBONIC ANHYDRASE"/>
    <property type="match status" value="1"/>
</dbReference>
<protein>
    <recommendedName>
        <fullName evidence="5">Carbonic anhydrase</fullName>
        <ecNumber evidence="5">4.2.1.1</ecNumber>
    </recommendedName>
    <alternativeName>
        <fullName evidence="5">Carbonate dehydratase</fullName>
    </alternativeName>
</protein>
<feature type="binding site" evidence="4">
    <location>
        <position position="46"/>
    </location>
    <ligand>
        <name>Zn(2+)</name>
        <dbReference type="ChEBI" id="CHEBI:29105"/>
    </ligand>
</feature>
<feature type="binding site" evidence="4">
    <location>
        <position position="107"/>
    </location>
    <ligand>
        <name>Zn(2+)</name>
        <dbReference type="ChEBI" id="CHEBI:29105"/>
    </ligand>
</feature>
<dbReference type="PANTHER" id="PTHR43175:SF3">
    <property type="entry name" value="CARBON DISULFIDE HYDROLASE"/>
    <property type="match status" value="1"/>
</dbReference>
<gene>
    <name evidence="6" type="ORF">COCSUDRAFT_60520</name>
</gene>
<reference evidence="6 7" key="1">
    <citation type="journal article" date="2012" name="Genome Biol.">
        <title>The genome of the polar eukaryotic microalga coccomyxa subellipsoidea reveals traits of cold adaptation.</title>
        <authorList>
            <person name="Blanc G."/>
            <person name="Agarkova I."/>
            <person name="Grimwood J."/>
            <person name="Kuo A."/>
            <person name="Brueggeman A."/>
            <person name="Dunigan D."/>
            <person name="Gurnon J."/>
            <person name="Ladunga I."/>
            <person name="Lindquist E."/>
            <person name="Lucas S."/>
            <person name="Pangilinan J."/>
            <person name="Proschold T."/>
            <person name="Salamov A."/>
            <person name="Schmutz J."/>
            <person name="Weeks D."/>
            <person name="Yamada T."/>
            <person name="Claverie J.M."/>
            <person name="Grigoriev I."/>
            <person name="Van Etten J."/>
            <person name="Lomsadze A."/>
            <person name="Borodovsky M."/>
        </authorList>
    </citation>
    <scope>NUCLEOTIDE SEQUENCE [LARGE SCALE GENOMIC DNA]</scope>
    <source>
        <strain evidence="6 7">C-169</strain>
    </source>
</reference>
<evidence type="ECO:0000313" key="7">
    <source>
        <dbReference type="Proteomes" id="UP000007264"/>
    </source>
</evidence>
<feature type="binding site" evidence="4">
    <location>
        <position position="56"/>
    </location>
    <ligand>
        <name>Zn(2+)</name>
        <dbReference type="ChEBI" id="CHEBI:29105"/>
    </ligand>
</feature>
<comment type="catalytic activity">
    <reaction evidence="5">
        <text>hydrogencarbonate + H(+) = CO2 + H2O</text>
        <dbReference type="Rhea" id="RHEA:10748"/>
        <dbReference type="ChEBI" id="CHEBI:15377"/>
        <dbReference type="ChEBI" id="CHEBI:15378"/>
        <dbReference type="ChEBI" id="CHEBI:16526"/>
        <dbReference type="ChEBI" id="CHEBI:17544"/>
        <dbReference type="EC" id="4.2.1.1"/>
    </reaction>
</comment>
<evidence type="ECO:0000256" key="2">
    <source>
        <dbReference type="ARBA" id="ARBA00022723"/>
    </source>
</evidence>
<sequence length="192" mass="21046">MASSSPYPDPPPVPISELLENAKKWKENFNKPLPLGVKKAVSIITCMVELPAIAHDGRVMPASIFGLDLGDAEYIRNAGGRVTDDVIRSLVVAQELLNCKIILLVHHTDCGAQAAKKHHSWLIKKIKDKLGVDLSNYNFLGIGPTDADLAESVKEDVHKLRASPLIPKQVPIYGFVYDVKDGSLNEVTRSEE</sequence>
<evidence type="ECO:0000256" key="3">
    <source>
        <dbReference type="ARBA" id="ARBA00022833"/>
    </source>
</evidence>
<feature type="binding site" evidence="4">
    <location>
        <position position="110"/>
    </location>
    <ligand>
        <name>Zn(2+)</name>
        <dbReference type="ChEBI" id="CHEBI:29105"/>
    </ligand>
</feature>
<dbReference type="OrthoDB" id="10248475at2759"/>
<dbReference type="AlphaFoldDB" id="I0YIC7"/>
<dbReference type="InterPro" id="IPR036874">
    <property type="entry name" value="Carbonic_anhydrase_sf"/>
</dbReference>
<dbReference type="EMBL" id="AGSI01000026">
    <property type="protein sequence ID" value="EIE18146.1"/>
    <property type="molecule type" value="Genomic_DNA"/>
</dbReference>
<dbReference type="GeneID" id="17036102"/>
<dbReference type="KEGG" id="csl:COCSUDRAFT_60520"/>